<evidence type="ECO:0000313" key="2">
    <source>
        <dbReference type="Proteomes" id="UP000253805"/>
    </source>
</evidence>
<reference evidence="1 2" key="1">
    <citation type="journal article" date="2018" name="Elife">
        <title>Discovery and characterization of a prevalent human gut bacterial enzyme sufficient for the inactivation of a family of plant toxins.</title>
        <authorList>
            <person name="Koppel N."/>
            <person name="Bisanz J.E."/>
            <person name="Pandelia M.E."/>
            <person name="Turnbaugh P.J."/>
            <person name="Balskus E.P."/>
        </authorList>
    </citation>
    <scope>NUCLEOTIDE SEQUENCE [LARGE SCALE GENOMIC DNA]</scope>
    <source>
        <strain evidence="1 2">OB21 GAM 11</strain>
    </source>
</reference>
<protein>
    <submittedName>
        <fullName evidence="1">Uncharacterized protein</fullName>
    </submittedName>
</protein>
<name>A0A369P6I1_9ACTN</name>
<dbReference type="SUPFAM" id="SSF46785">
    <property type="entry name" value="Winged helix' DNA-binding domain"/>
    <property type="match status" value="1"/>
</dbReference>
<dbReference type="AlphaFoldDB" id="A0A369P6I1"/>
<dbReference type="InterPro" id="IPR036390">
    <property type="entry name" value="WH_DNA-bd_sf"/>
</dbReference>
<dbReference type="Pfam" id="PF13412">
    <property type="entry name" value="HTH_24"/>
    <property type="match status" value="1"/>
</dbReference>
<dbReference type="EMBL" id="PPUT01000004">
    <property type="protein sequence ID" value="RDC46236.1"/>
    <property type="molecule type" value="Genomic_DNA"/>
</dbReference>
<comment type="caution">
    <text evidence="1">The sequence shown here is derived from an EMBL/GenBank/DDBJ whole genome shotgun (WGS) entry which is preliminary data.</text>
</comment>
<accession>A0A369P6I1</accession>
<gene>
    <name evidence="1" type="ORF">C1850_02775</name>
</gene>
<dbReference type="Proteomes" id="UP000253805">
    <property type="component" value="Unassembled WGS sequence"/>
</dbReference>
<sequence length="229" mass="25376">MLFTVDEVDPTLDEMVQLAAFYQHFVREGRKVALLMAGLPHNISSLLNNKTVSFLRRSNRRALDRIPDGEVSAALVRTAQAGNRNVDAAALTAATESIGGFPFMLQLVGYYAWDENPRASTLDSADFARGIAIAQQEMTYRILDATFAELSPGDLRFAAAMLEDEGDSRIADLVERLGRSSSVVAQYRKRLIDAGIIGKRARGLVGFDLPYFRDYLQEKLDNGELLLEN</sequence>
<organism evidence="1 2">
    <name type="scientific">Adlercreutzia equolifaciens subsp. celatus</name>
    <dbReference type="NCBI Taxonomy" id="394340"/>
    <lineage>
        <taxon>Bacteria</taxon>
        <taxon>Bacillati</taxon>
        <taxon>Actinomycetota</taxon>
        <taxon>Coriobacteriia</taxon>
        <taxon>Eggerthellales</taxon>
        <taxon>Eggerthellaceae</taxon>
        <taxon>Adlercreutzia</taxon>
    </lineage>
</organism>
<dbReference type="RefSeq" id="WP_114538888.1">
    <property type="nucleotide sequence ID" value="NZ_DBGDPA010000034.1"/>
</dbReference>
<evidence type="ECO:0000313" key="1">
    <source>
        <dbReference type="EMBL" id="RDC46236.1"/>
    </source>
</evidence>
<proteinExistence type="predicted"/>